<keyword evidence="1" id="KW-1133">Transmembrane helix</keyword>
<dbReference type="EMBL" id="AP027151">
    <property type="protein sequence ID" value="BDV42895.1"/>
    <property type="molecule type" value="Genomic_DNA"/>
</dbReference>
<dbReference type="Proteomes" id="UP001317705">
    <property type="component" value="Chromosome"/>
</dbReference>
<keyword evidence="1" id="KW-0812">Transmembrane</keyword>
<keyword evidence="1" id="KW-0472">Membrane</keyword>
<protein>
    <submittedName>
        <fullName evidence="2">Uncharacterized protein</fullName>
    </submittedName>
</protein>
<evidence type="ECO:0000256" key="1">
    <source>
        <dbReference type="SAM" id="Phobius"/>
    </source>
</evidence>
<accession>A0ABM8EKH3</accession>
<evidence type="ECO:0000313" key="2">
    <source>
        <dbReference type="EMBL" id="BDV42895.1"/>
    </source>
</evidence>
<sequence>MKRSRMALYWIIALLAIILALYYLSREPPPEGIINLIYLLTNYKLQ</sequence>
<reference evidence="2 3" key="1">
    <citation type="submission" date="2022-12" db="EMBL/GenBank/DDBJ databases">
        <title>Polyphasic characterization of Geotalea uranireducens NIT-SL11 newly isolated from a complex of sewage sludge and microbially reduced graphene oxide.</title>
        <authorList>
            <person name="Xie L."/>
            <person name="Yoshida N."/>
            <person name="Meng L."/>
        </authorList>
    </citation>
    <scope>NUCLEOTIDE SEQUENCE [LARGE SCALE GENOMIC DNA]</scope>
    <source>
        <strain evidence="2 3">NIT-SL11</strain>
    </source>
</reference>
<name>A0ABM8EKH3_9BACT</name>
<proteinExistence type="predicted"/>
<evidence type="ECO:0000313" key="3">
    <source>
        <dbReference type="Proteomes" id="UP001317705"/>
    </source>
</evidence>
<feature type="transmembrane region" description="Helical" evidence="1">
    <location>
        <begin position="7"/>
        <end position="25"/>
    </location>
</feature>
<keyword evidence="3" id="KW-1185">Reference proteome</keyword>
<organism evidence="2 3">
    <name type="scientific">Geotalea uraniireducens</name>
    <dbReference type="NCBI Taxonomy" id="351604"/>
    <lineage>
        <taxon>Bacteria</taxon>
        <taxon>Pseudomonadati</taxon>
        <taxon>Thermodesulfobacteriota</taxon>
        <taxon>Desulfuromonadia</taxon>
        <taxon>Geobacterales</taxon>
        <taxon>Geobacteraceae</taxon>
        <taxon>Geotalea</taxon>
    </lineage>
</organism>
<gene>
    <name evidence="2" type="ORF">GURASL_18180</name>
</gene>